<accession>A0ACC2NWC6</accession>
<proteinExistence type="predicted"/>
<sequence length="269" mass="30133">MANADPLFGTAQSRILKTDTREHSKYLALIVNKSSKNDAEHHLCTGTLISRRQVLTSASCIAKVSNINQLEIIFGTTSLDSTRHHTFEVLSKLTYGDWCKDIRDCFYDERTDDICILRIKSIAYGIPYAKIAGISSNLEKSYPLPGVQIELFGWGHTKSEFRPSFPSKGYLEVIAKLDCEARVKQLVPSCLSDIELPEKVFCAVANPPIHAVEGDFGGPAFYNDGKTIVAIAIQRCPIYHPHDVNDGQVNLLLQLSYYRDFFTTVLDHF</sequence>
<comment type="caution">
    <text evidence="1">The sequence shown here is derived from an EMBL/GenBank/DDBJ whole genome shotgun (WGS) entry which is preliminary data.</text>
</comment>
<dbReference type="Proteomes" id="UP001239111">
    <property type="component" value="Chromosome 2"/>
</dbReference>
<dbReference type="EMBL" id="CM056742">
    <property type="protein sequence ID" value="KAJ8675610.1"/>
    <property type="molecule type" value="Genomic_DNA"/>
</dbReference>
<organism evidence="1 2">
    <name type="scientific">Eretmocerus hayati</name>
    <dbReference type="NCBI Taxonomy" id="131215"/>
    <lineage>
        <taxon>Eukaryota</taxon>
        <taxon>Metazoa</taxon>
        <taxon>Ecdysozoa</taxon>
        <taxon>Arthropoda</taxon>
        <taxon>Hexapoda</taxon>
        <taxon>Insecta</taxon>
        <taxon>Pterygota</taxon>
        <taxon>Neoptera</taxon>
        <taxon>Endopterygota</taxon>
        <taxon>Hymenoptera</taxon>
        <taxon>Apocrita</taxon>
        <taxon>Proctotrupomorpha</taxon>
        <taxon>Chalcidoidea</taxon>
        <taxon>Aphelinidae</taxon>
        <taxon>Aphelininae</taxon>
        <taxon>Eretmocerus</taxon>
    </lineage>
</organism>
<protein>
    <submittedName>
        <fullName evidence="1">Uncharacterized protein</fullName>
    </submittedName>
</protein>
<evidence type="ECO:0000313" key="2">
    <source>
        <dbReference type="Proteomes" id="UP001239111"/>
    </source>
</evidence>
<keyword evidence="2" id="KW-1185">Reference proteome</keyword>
<gene>
    <name evidence="1" type="ORF">QAD02_011396</name>
</gene>
<evidence type="ECO:0000313" key="1">
    <source>
        <dbReference type="EMBL" id="KAJ8675610.1"/>
    </source>
</evidence>
<name>A0ACC2NWC6_9HYME</name>
<reference evidence="1" key="1">
    <citation type="submission" date="2023-04" db="EMBL/GenBank/DDBJ databases">
        <title>A chromosome-level genome assembly of the parasitoid wasp Eretmocerus hayati.</title>
        <authorList>
            <person name="Zhong Y."/>
            <person name="Liu S."/>
            <person name="Liu Y."/>
        </authorList>
    </citation>
    <scope>NUCLEOTIDE SEQUENCE</scope>
    <source>
        <strain evidence="1">ZJU_SS_LIU_2023</strain>
    </source>
</reference>